<dbReference type="EMBL" id="MU157828">
    <property type="protein sequence ID" value="KAF9533392.1"/>
    <property type="molecule type" value="Genomic_DNA"/>
</dbReference>
<proteinExistence type="predicted"/>
<protein>
    <submittedName>
        <fullName evidence="2">Uncharacterized protein</fullName>
    </submittedName>
</protein>
<dbReference type="OrthoDB" id="549353at2759"/>
<reference evidence="2" key="1">
    <citation type="submission" date="2020-11" db="EMBL/GenBank/DDBJ databases">
        <authorList>
            <consortium name="DOE Joint Genome Institute"/>
            <person name="Ahrendt S."/>
            <person name="Riley R."/>
            <person name="Andreopoulos W."/>
            <person name="Labutti K."/>
            <person name="Pangilinan J."/>
            <person name="Ruiz-Duenas F.J."/>
            <person name="Barrasa J.M."/>
            <person name="Sanchez-Garcia M."/>
            <person name="Camarero S."/>
            <person name="Miyauchi S."/>
            <person name="Serrano A."/>
            <person name="Linde D."/>
            <person name="Babiker R."/>
            <person name="Drula E."/>
            <person name="Ayuso-Fernandez I."/>
            <person name="Pacheco R."/>
            <person name="Padilla G."/>
            <person name="Ferreira P."/>
            <person name="Barriuso J."/>
            <person name="Kellner H."/>
            <person name="Castanera R."/>
            <person name="Alfaro M."/>
            <person name="Ramirez L."/>
            <person name="Pisabarro A.G."/>
            <person name="Kuo A."/>
            <person name="Tritt A."/>
            <person name="Lipzen A."/>
            <person name="He G."/>
            <person name="Yan M."/>
            <person name="Ng V."/>
            <person name="Cullen D."/>
            <person name="Martin F."/>
            <person name="Rosso M.-N."/>
            <person name="Henrissat B."/>
            <person name="Hibbett D."/>
            <person name="Martinez A.T."/>
            <person name="Grigoriev I.V."/>
        </authorList>
    </citation>
    <scope>NUCLEOTIDE SEQUENCE</scope>
    <source>
        <strain evidence="2">CBS 506.95</strain>
    </source>
</reference>
<sequence length="384" mass="42646">MHRDFFVLVKFLQRHVVQGCTRLPLKQLLRDIILQTTRKGPEKTDSTGFAKTVDLAIEAGVIEMGGSGGGAWIGLNPKWHGAELIDIVKSIAAFRGLKSASSSQRERLCDTESIEPTSHNAEGFNRHGTGSFESVGQGYPKQFAVCRKEAASGPPLQEVTPQNTPTNGPERLPDERDHSGEHIGNSLVLEVKHSETVPLDTLQRVLAPAKVSRSSDTLITSSTTAEIHKPVVGLGIKTKRTFSPFESLPGCQIMPEKFAPLIFTLQELRKGGALWPSYSKVIHLVSEREDLDLFRRAGIENFAQYIELATKEGIVEVMGQGEKTWVGLRLKWYDAVPLRDTMASSPIIDSQVVPNDAYHCHFVQKPLIPKMIHPAPRRWHQRTR</sequence>
<dbReference type="AlphaFoldDB" id="A0A9P6EQQ3"/>
<evidence type="ECO:0000256" key="1">
    <source>
        <dbReference type="SAM" id="MobiDB-lite"/>
    </source>
</evidence>
<accession>A0A9P6EQQ3</accession>
<comment type="caution">
    <text evidence="2">The sequence shown here is derived from an EMBL/GenBank/DDBJ whole genome shotgun (WGS) entry which is preliminary data.</text>
</comment>
<gene>
    <name evidence="2" type="ORF">CPB83DRAFT_471733</name>
</gene>
<keyword evidence="3" id="KW-1185">Reference proteome</keyword>
<evidence type="ECO:0000313" key="2">
    <source>
        <dbReference type="EMBL" id="KAF9533392.1"/>
    </source>
</evidence>
<feature type="compositionally biased region" description="Basic and acidic residues" evidence="1">
    <location>
        <begin position="171"/>
        <end position="181"/>
    </location>
</feature>
<organism evidence="2 3">
    <name type="scientific">Crepidotus variabilis</name>
    <dbReference type="NCBI Taxonomy" id="179855"/>
    <lineage>
        <taxon>Eukaryota</taxon>
        <taxon>Fungi</taxon>
        <taxon>Dikarya</taxon>
        <taxon>Basidiomycota</taxon>
        <taxon>Agaricomycotina</taxon>
        <taxon>Agaricomycetes</taxon>
        <taxon>Agaricomycetidae</taxon>
        <taxon>Agaricales</taxon>
        <taxon>Agaricineae</taxon>
        <taxon>Crepidotaceae</taxon>
        <taxon>Crepidotus</taxon>
    </lineage>
</organism>
<name>A0A9P6EQQ3_9AGAR</name>
<feature type="region of interest" description="Disordered" evidence="1">
    <location>
        <begin position="151"/>
        <end position="181"/>
    </location>
</feature>
<dbReference type="Proteomes" id="UP000807306">
    <property type="component" value="Unassembled WGS sequence"/>
</dbReference>
<evidence type="ECO:0000313" key="3">
    <source>
        <dbReference type="Proteomes" id="UP000807306"/>
    </source>
</evidence>